<reference evidence="3 4" key="1">
    <citation type="submission" date="2019-02" db="EMBL/GenBank/DDBJ databases">
        <title>Deep-cultivation of Planctomycetes and their phenomic and genomic characterization uncovers novel biology.</title>
        <authorList>
            <person name="Wiegand S."/>
            <person name="Jogler M."/>
            <person name="Boedeker C."/>
            <person name="Pinto D."/>
            <person name="Vollmers J."/>
            <person name="Rivas-Marin E."/>
            <person name="Kohn T."/>
            <person name="Peeters S.H."/>
            <person name="Heuer A."/>
            <person name="Rast P."/>
            <person name="Oberbeckmann S."/>
            <person name="Bunk B."/>
            <person name="Jeske O."/>
            <person name="Meyerdierks A."/>
            <person name="Storesund J.E."/>
            <person name="Kallscheuer N."/>
            <person name="Luecker S."/>
            <person name="Lage O.M."/>
            <person name="Pohl T."/>
            <person name="Merkel B.J."/>
            <person name="Hornburger P."/>
            <person name="Mueller R.-W."/>
            <person name="Bruemmer F."/>
            <person name="Labrenz M."/>
            <person name="Spormann A.M."/>
            <person name="Op den Camp H."/>
            <person name="Overmann J."/>
            <person name="Amann R."/>
            <person name="Jetten M.S.M."/>
            <person name="Mascher T."/>
            <person name="Medema M.H."/>
            <person name="Devos D.P."/>
            <person name="Kaster A.-K."/>
            <person name="Ovreas L."/>
            <person name="Rohde M."/>
            <person name="Galperin M.Y."/>
            <person name="Jogler C."/>
        </authorList>
    </citation>
    <scope>NUCLEOTIDE SEQUENCE [LARGE SCALE GENOMIC DNA]</scope>
    <source>
        <strain evidence="3 4">Pla110</strain>
    </source>
</reference>
<accession>A0A518CQ61</accession>
<dbReference type="Gene3D" id="3.60.110.10">
    <property type="entry name" value="Carbon-nitrogen hydrolase"/>
    <property type="match status" value="1"/>
</dbReference>
<dbReference type="RefSeq" id="WP_144996643.1">
    <property type="nucleotide sequence ID" value="NZ_CP036281.1"/>
</dbReference>
<dbReference type="Pfam" id="PF00795">
    <property type="entry name" value="CN_hydrolase"/>
    <property type="match status" value="1"/>
</dbReference>
<gene>
    <name evidence="3" type="primary">ramA_3</name>
    <name evidence="3" type="ORF">Pla110_31030</name>
</gene>
<dbReference type="CDD" id="cd07197">
    <property type="entry name" value="nitrilase"/>
    <property type="match status" value="1"/>
</dbReference>
<dbReference type="PROSITE" id="PS50263">
    <property type="entry name" value="CN_HYDROLASE"/>
    <property type="match status" value="1"/>
</dbReference>
<dbReference type="EC" id="3.5.1.100" evidence="3"/>
<dbReference type="KEGG" id="plon:Pla110_31030"/>
<keyword evidence="4" id="KW-1185">Reference proteome</keyword>
<keyword evidence="1 3" id="KW-0378">Hydrolase</keyword>
<dbReference type="InterPro" id="IPR036526">
    <property type="entry name" value="C-N_Hydrolase_sf"/>
</dbReference>
<dbReference type="GO" id="GO:0016811">
    <property type="term" value="F:hydrolase activity, acting on carbon-nitrogen (but not peptide) bonds, in linear amides"/>
    <property type="evidence" value="ECO:0007669"/>
    <property type="project" value="UniProtKB-ARBA"/>
</dbReference>
<organism evidence="3 4">
    <name type="scientific">Polystyrenella longa</name>
    <dbReference type="NCBI Taxonomy" id="2528007"/>
    <lineage>
        <taxon>Bacteria</taxon>
        <taxon>Pseudomonadati</taxon>
        <taxon>Planctomycetota</taxon>
        <taxon>Planctomycetia</taxon>
        <taxon>Planctomycetales</taxon>
        <taxon>Planctomycetaceae</taxon>
        <taxon>Polystyrenella</taxon>
    </lineage>
</organism>
<evidence type="ECO:0000313" key="4">
    <source>
        <dbReference type="Proteomes" id="UP000317178"/>
    </source>
</evidence>
<dbReference type="Proteomes" id="UP000317178">
    <property type="component" value="Chromosome"/>
</dbReference>
<sequence>MKIAGVQIDVQLGEVDQNLQMIIKSLEETTAAGAHLTLFPECALSGYCFESRDEAAPFAQSIPGPATDQLTEACRRLDCFTVIGLLELEGNDVYNSAVLIGPEGVIGKYRKVHLPYLGVDRYTTPGNDPYQVFNAGGLRVGMQICYDASFPEATRCLTMLGADLVVLPTNWPPGAETTADYCINSRAVENGIYFMAVNRCGRERGFQFIGRSSICDPFGKTLAKAETRDVEILYAEIDVERARNKRYQRVPGKHEIDRLADRRPEMYIALTQPHGLSTPHAELKGK</sequence>
<dbReference type="OrthoDB" id="2826359at2"/>
<evidence type="ECO:0000313" key="3">
    <source>
        <dbReference type="EMBL" id="QDU81362.1"/>
    </source>
</evidence>
<protein>
    <submittedName>
        <fullName evidence="3">(R)-stereoselective amidase</fullName>
        <ecNumber evidence="3">3.5.1.100</ecNumber>
    </submittedName>
</protein>
<name>A0A518CQ61_9PLAN</name>
<dbReference type="InterPro" id="IPR003010">
    <property type="entry name" value="C-N_Hydrolase"/>
</dbReference>
<dbReference type="AlphaFoldDB" id="A0A518CQ61"/>
<dbReference type="PANTHER" id="PTHR43674">
    <property type="entry name" value="NITRILASE C965.09-RELATED"/>
    <property type="match status" value="1"/>
</dbReference>
<dbReference type="PANTHER" id="PTHR43674:SF2">
    <property type="entry name" value="BETA-UREIDOPROPIONASE"/>
    <property type="match status" value="1"/>
</dbReference>
<evidence type="ECO:0000256" key="1">
    <source>
        <dbReference type="ARBA" id="ARBA00022801"/>
    </source>
</evidence>
<feature type="domain" description="CN hydrolase" evidence="2">
    <location>
        <begin position="1"/>
        <end position="239"/>
    </location>
</feature>
<dbReference type="SUPFAM" id="SSF56317">
    <property type="entry name" value="Carbon-nitrogen hydrolase"/>
    <property type="match status" value="1"/>
</dbReference>
<evidence type="ECO:0000259" key="2">
    <source>
        <dbReference type="PROSITE" id="PS50263"/>
    </source>
</evidence>
<dbReference type="InterPro" id="IPR050345">
    <property type="entry name" value="Aliph_Amidase/BUP"/>
</dbReference>
<dbReference type="EMBL" id="CP036281">
    <property type="protein sequence ID" value="QDU81362.1"/>
    <property type="molecule type" value="Genomic_DNA"/>
</dbReference>
<proteinExistence type="predicted"/>